<evidence type="ECO:0000256" key="2">
    <source>
        <dbReference type="SAM" id="MobiDB-lite"/>
    </source>
</evidence>
<evidence type="ECO:0000256" key="1">
    <source>
        <dbReference type="PROSITE-ProRule" id="PRU00176"/>
    </source>
</evidence>
<dbReference type="AlphaFoldDB" id="A0A8J5UMI1"/>
<protein>
    <recommendedName>
        <fullName evidence="3">RRM domain-containing protein</fullName>
    </recommendedName>
</protein>
<evidence type="ECO:0000313" key="4">
    <source>
        <dbReference type="EMBL" id="KAG7663107.1"/>
    </source>
</evidence>
<dbReference type="SMART" id="SM00360">
    <property type="entry name" value="RRM"/>
    <property type="match status" value="1"/>
</dbReference>
<dbReference type="Pfam" id="PF00076">
    <property type="entry name" value="RRM_1"/>
    <property type="match status" value="1"/>
</dbReference>
<dbReference type="GeneID" id="73470179"/>
<sequence>MPPRSKRTAPSGGKQPKLKQPPQQQPKIKRTKLDQTNLEPSQTLYIKNLNDKINHRQLKHNLYLLFSTYGDIIQIRLAKGHAHILFANVSSASLALRSLQQEEFFDKPLMINYSTNESKLITKLKGETKTEDKSENGDGDEEELPHYEED</sequence>
<comment type="caution">
    <text evidence="4">The sequence shown here is derived from an EMBL/GenBank/DDBJ whole genome shotgun (WGS) entry which is preliminary data.</text>
</comment>
<name>A0A8J5UMI1_9ASCO</name>
<feature type="compositionally biased region" description="Low complexity" evidence="2">
    <location>
        <begin position="14"/>
        <end position="26"/>
    </location>
</feature>
<gene>
    <name evidence="4" type="ORF">J8A68_003379</name>
</gene>
<dbReference type="CDD" id="cd12246">
    <property type="entry name" value="RRM1_U1A_like"/>
    <property type="match status" value="1"/>
</dbReference>
<dbReference type="PROSITE" id="PS50102">
    <property type="entry name" value="RRM"/>
    <property type="match status" value="1"/>
</dbReference>
<dbReference type="InterPro" id="IPR000504">
    <property type="entry name" value="RRM_dom"/>
</dbReference>
<accession>A0A8J5UMI1</accession>
<dbReference type="EMBL" id="JAGSYN010000149">
    <property type="protein sequence ID" value="KAG7663107.1"/>
    <property type="molecule type" value="Genomic_DNA"/>
</dbReference>
<reference evidence="4 5" key="1">
    <citation type="journal article" date="2021" name="DNA Res.">
        <title>Genome analysis of Candida subhashii reveals its hybrid nature and dual mitochondrial genome conformations.</title>
        <authorList>
            <person name="Mixao V."/>
            <person name="Hegedusova E."/>
            <person name="Saus E."/>
            <person name="Pryszcz L.P."/>
            <person name="Cillingova A."/>
            <person name="Nosek J."/>
            <person name="Gabaldon T."/>
        </authorList>
    </citation>
    <scope>NUCLEOTIDE SEQUENCE [LARGE SCALE GENOMIC DNA]</scope>
    <source>
        <strain evidence="4 5">CBS 10753</strain>
    </source>
</reference>
<feature type="region of interest" description="Disordered" evidence="2">
    <location>
        <begin position="123"/>
        <end position="150"/>
    </location>
</feature>
<evidence type="ECO:0000259" key="3">
    <source>
        <dbReference type="PROSITE" id="PS50102"/>
    </source>
</evidence>
<feature type="compositionally biased region" description="Basic and acidic residues" evidence="2">
    <location>
        <begin position="124"/>
        <end position="136"/>
    </location>
</feature>
<keyword evidence="5" id="KW-1185">Reference proteome</keyword>
<organism evidence="4 5">
    <name type="scientific">[Candida] subhashii</name>
    <dbReference type="NCBI Taxonomy" id="561895"/>
    <lineage>
        <taxon>Eukaryota</taxon>
        <taxon>Fungi</taxon>
        <taxon>Dikarya</taxon>
        <taxon>Ascomycota</taxon>
        <taxon>Saccharomycotina</taxon>
        <taxon>Pichiomycetes</taxon>
        <taxon>Debaryomycetaceae</taxon>
        <taxon>Spathaspora</taxon>
    </lineage>
</organism>
<proteinExistence type="predicted"/>
<feature type="region of interest" description="Disordered" evidence="2">
    <location>
        <begin position="1"/>
        <end position="30"/>
    </location>
</feature>
<dbReference type="GO" id="GO:0003723">
    <property type="term" value="F:RNA binding"/>
    <property type="evidence" value="ECO:0007669"/>
    <property type="project" value="UniProtKB-UniRule"/>
</dbReference>
<dbReference type="OrthoDB" id="277802at2759"/>
<evidence type="ECO:0000313" key="5">
    <source>
        <dbReference type="Proteomes" id="UP000694255"/>
    </source>
</evidence>
<feature type="domain" description="RRM" evidence="3">
    <location>
        <begin position="42"/>
        <end position="116"/>
    </location>
</feature>
<dbReference type="Proteomes" id="UP000694255">
    <property type="component" value="Unassembled WGS sequence"/>
</dbReference>
<keyword evidence="1" id="KW-0694">RNA-binding</keyword>
<dbReference type="RefSeq" id="XP_049263340.1">
    <property type="nucleotide sequence ID" value="XM_049407228.1"/>
</dbReference>